<gene>
    <name evidence="1" type="ORF">AGLY_008235</name>
</gene>
<dbReference type="Proteomes" id="UP000475862">
    <property type="component" value="Unassembled WGS sequence"/>
</dbReference>
<evidence type="ECO:0000313" key="2">
    <source>
        <dbReference type="Proteomes" id="UP000475862"/>
    </source>
</evidence>
<organism evidence="1 2">
    <name type="scientific">Aphis glycines</name>
    <name type="common">Soybean aphid</name>
    <dbReference type="NCBI Taxonomy" id="307491"/>
    <lineage>
        <taxon>Eukaryota</taxon>
        <taxon>Metazoa</taxon>
        <taxon>Ecdysozoa</taxon>
        <taxon>Arthropoda</taxon>
        <taxon>Hexapoda</taxon>
        <taxon>Insecta</taxon>
        <taxon>Pterygota</taxon>
        <taxon>Neoptera</taxon>
        <taxon>Paraneoptera</taxon>
        <taxon>Hemiptera</taxon>
        <taxon>Sternorrhyncha</taxon>
        <taxon>Aphidomorpha</taxon>
        <taxon>Aphidoidea</taxon>
        <taxon>Aphididae</taxon>
        <taxon>Aphidini</taxon>
        <taxon>Aphis</taxon>
        <taxon>Aphis</taxon>
    </lineage>
</organism>
<sequence>MYLLCLDTTAAFNRKIALLMKSDDCRCVVVMFTRNRSLCLYTTNCQIIEKIKDLCKPVICDKGYHHATWIASSDYLKLKASICYLTNKVAVPLWCDLPILNDCSDLILNYKHYLNIVSTYLRLNNFVVMFGYFCGYNYNDFILHSLRDSENILFTTGLYTTTSIHLVMKIIDCVKEHRQNKYLPSNRHNYT</sequence>
<dbReference type="AlphaFoldDB" id="A0A6G0TMI0"/>
<keyword evidence="2" id="KW-1185">Reference proteome</keyword>
<protein>
    <submittedName>
        <fullName evidence="1">Uncharacterized protein</fullName>
    </submittedName>
</protein>
<evidence type="ECO:0000313" key="1">
    <source>
        <dbReference type="EMBL" id="KAE9534943.1"/>
    </source>
</evidence>
<dbReference type="EMBL" id="VYZN01000027">
    <property type="protein sequence ID" value="KAE9534943.1"/>
    <property type="molecule type" value="Genomic_DNA"/>
</dbReference>
<proteinExistence type="predicted"/>
<name>A0A6G0TMI0_APHGL</name>
<comment type="caution">
    <text evidence="1">The sequence shown here is derived from an EMBL/GenBank/DDBJ whole genome shotgun (WGS) entry which is preliminary data.</text>
</comment>
<reference evidence="1 2" key="1">
    <citation type="submission" date="2019-08" db="EMBL/GenBank/DDBJ databases">
        <title>The genome of the soybean aphid Biotype 1, its phylome, world population structure and adaptation to the North American continent.</title>
        <authorList>
            <person name="Giordano R."/>
            <person name="Donthu R.K."/>
            <person name="Hernandez A.G."/>
            <person name="Wright C.L."/>
            <person name="Zimin A.V."/>
        </authorList>
    </citation>
    <scope>NUCLEOTIDE SEQUENCE [LARGE SCALE GENOMIC DNA]</scope>
    <source>
        <tissue evidence="1">Whole aphids</tissue>
    </source>
</reference>
<accession>A0A6G0TMI0</accession>